<evidence type="ECO:0000313" key="2">
    <source>
        <dbReference type="EMBL" id="KAF0477724.1"/>
    </source>
</evidence>
<evidence type="ECO:0000256" key="1">
    <source>
        <dbReference type="SAM" id="SignalP"/>
    </source>
</evidence>
<keyword evidence="1" id="KW-0732">Signal</keyword>
<sequence length="280" mass="32612">MFQFLLSTTMLLLAPIIRTTTEDELIPLFRMSTDELLVGRSTTDKNSVLFPRKFTTNEGLLPLIMSQDVIAILVKILTGIKSATMHEFKQEIIKLITDDPNNMWRLYFDYNQVDIHIEKNLSNSQIIVNHVASLFKYYESTFNTMTFNWFEEMIAGKGTRILDNKKMWFLYILGTSKKSTCFDLLFLIRNLLDYLEFLAYIAPTLRSYIESELSSAIIPFIFDGRTKFKGVIKLMTIFHDIILEQIILIKKIDLADLNPIQDRLIKDVLKVPNSLLNYIR</sequence>
<feature type="signal peptide" evidence="1">
    <location>
        <begin position="1"/>
        <end position="19"/>
    </location>
</feature>
<dbReference type="OrthoDB" id="2431961at2759"/>
<accession>A0A8H4AC34</accession>
<reference evidence="2 3" key="1">
    <citation type="journal article" date="2019" name="Environ. Microbiol.">
        <title>At the nexus of three kingdoms: the genome of the mycorrhizal fungus Gigaspora margarita provides insights into plant, endobacterial and fungal interactions.</title>
        <authorList>
            <person name="Venice F."/>
            <person name="Ghignone S."/>
            <person name="Salvioli di Fossalunga A."/>
            <person name="Amselem J."/>
            <person name="Novero M."/>
            <person name="Xianan X."/>
            <person name="Sedzielewska Toro K."/>
            <person name="Morin E."/>
            <person name="Lipzen A."/>
            <person name="Grigoriev I.V."/>
            <person name="Henrissat B."/>
            <person name="Martin F.M."/>
            <person name="Bonfante P."/>
        </authorList>
    </citation>
    <scope>NUCLEOTIDE SEQUENCE [LARGE SCALE GENOMIC DNA]</scope>
    <source>
        <strain evidence="2 3">BEG34</strain>
    </source>
</reference>
<dbReference type="Proteomes" id="UP000439903">
    <property type="component" value="Unassembled WGS sequence"/>
</dbReference>
<dbReference type="AlphaFoldDB" id="A0A8H4AC34"/>
<comment type="caution">
    <text evidence="2">The sequence shown here is derived from an EMBL/GenBank/DDBJ whole genome shotgun (WGS) entry which is preliminary data.</text>
</comment>
<keyword evidence="3" id="KW-1185">Reference proteome</keyword>
<protein>
    <recommendedName>
        <fullName evidence="4">LAGLIDADG endonuclease</fullName>
    </recommendedName>
</protein>
<organism evidence="2 3">
    <name type="scientific">Gigaspora margarita</name>
    <dbReference type="NCBI Taxonomy" id="4874"/>
    <lineage>
        <taxon>Eukaryota</taxon>
        <taxon>Fungi</taxon>
        <taxon>Fungi incertae sedis</taxon>
        <taxon>Mucoromycota</taxon>
        <taxon>Glomeromycotina</taxon>
        <taxon>Glomeromycetes</taxon>
        <taxon>Diversisporales</taxon>
        <taxon>Gigasporaceae</taxon>
        <taxon>Gigaspora</taxon>
    </lineage>
</organism>
<proteinExistence type="predicted"/>
<evidence type="ECO:0008006" key="4">
    <source>
        <dbReference type="Google" id="ProtNLM"/>
    </source>
</evidence>
<feature type="chain" id="PRO_5034083015" description="LAGLIDADG endonuclease" evidence="1">
    <location>
        <begin position="20"/>
        <end position="280"/>
    </location>
</feature>
<name>A0A8H4AC34_GIGMA</name>
<evidence type="ECO:0000313" key="3">
    <source>
        <dbReference type="Proteomes" id="UP000439903"/>
    </source>
</evidence>
<gene>
    <name evidence="2" type="ORF">F8M41_024224</name>
</gene>
<dbReference type="EMBL" id="WTPW01000815">
    <property type="protein sequence ID" value="KAF0477724.1"/>
    <property type="molecule type" value="Genomic_DNA"/>
</dbReference>